<feature type="compositionally biased region" description="Basic and acidic residues" evidence="1">
    <location>
        <begin position="115"/>
        <end position="146"/>
    </location>
</feature>
<dbReference type="OrthoDB" id="10475466at2759"/>
<accession>A0A9W7FC89</accession>
<reference evidence="2" key="1">
    <citation type="submission" date="2022-07" db="EMBL/GenBank/DDBJ databases">
        <title>Genome analysis of Parmales, a sister group of diatoms, reveals the evolutionary specialization of diatoms from phago-mixotrophs to photoautotrophs.</title>
        <authorList>
            <person name="Ban H."/>
            <person name="Sato S."/>
            <person name="Yoshikawa S."/>
            <person name="Kazumasa Y."/>
            <person name="Nakamura Y."/>
            <person name="Ichinomiya M."/>
            <person name="Saitoh K."/>
            <person name="Sato N."/>
            <person name="Blanc-Mathieu R."/>
            <person name="Endo H."/>
            <person name="Kuwata A."/>
            <person name="Ogata H."/>
        </authorList>
    </citation>
    <scope>NUCLEOTIDE SEQUENCE</scope>
</reference>
<evidence type="ECO:0000256" key="1">
    <source>
        <dbReference type="SAM" id="MobiDB-lite"/>
    </source>
</evidence>
<feature type="region of interest" description="Disordered" evidence="1">
    <location>
        <begin position="113"/>
        <end position="148"/>
    </location>
</feature>
<organism evidence="2 3">
    <name type="scientific">Triparma retinervis</name>
    <dbReference type="NCBI Taxonomy" id="2557542"/>
    <lineage>
        <taxon>Eukaryota</taxon>
        <taxon>Sar</taxon>
        <taxon>Stramenopiles</taxon>
        <taxon>Ochrophyta</taxon>
        <taxon>Bolidophyceae</taxon>
        <taxon>Parmales</taxon>
        <taxon>Triparmaceae</taxon>
        <taxon>Triparma</taxon>
    </lineage>
</organism>
<keyword evidence="3" id="KW-1185">Reference proteome</keyword>
<comment type="caution">
    <text evidence="2">The sequence shown here is derived from an EMBL/GenBank/DDBJ whole genome shotgun (WGS) entry which is preliminary data.</text>
</comment>
<name>A0A9W7FC89_9STRA</name>
<dbReference type="EMBL" id="BRXZ01000318">
    <property type="protein sequence ID" value="GMI09463.1"/>
    <property type="molecule type" value="Genomic_DNA"/>
</dbReference>
<proteinExistence type="predicted"/>
<gene>
    <name evidence="2" type="ORF">TrRE_jg5590</name>
</gene>
<evidence type="ECO:0000313" key="2">
    <source>
        <dbReference type="EMBL" id="GMI09463.1"/>
    </source>
</evidence>
<dbReference type="Proteomes" id="UP001165082">
    <property type="component" value="Unassembled WGS sequence"/>
</dbReference>
<evidence type="ECO:0000313" key="3">
    <source>
        <dbReference type="Proteomes" id="UP001165082"/>
    </source>
</evidence>
<dbReference type="AlphaFoldDB" id="A0A9W7FC89"/>
<sequence length="302" mass="33489">MAAQIAAGMITSMSEQNSVGVLNGGGGKVKNEPTRGVDALTALLTREPLSDQEFAIVSRLTEMGFPKLESIQGCRAAAKKFHHGMYPSNCSIVVDEAMCLIVEEMEEKTMTVMMDRARVESERENDRREEERREKEKEERRRERAGGGDTVDQLIKTFGSSSVILRSPCSSLIKASLSDGTKKASCIRILNLERNALRWYGVNCRAYFLVTLPERVEKMGGTKVAWEEEVRILEQAMYSLSEAGGGGTPKIFEEAREKSGEQVGTTEGTGEGEDEEIVIVKKPDLFVLKETEKREALVIDID</sequence>
<protein>
    <submittedName>
        <fullName evidence="2">Uncharacterized protein</fullName>
    </submittedName>
</protein>